<evidence type="ECO:0000256" key="1">
    <source>
        <dbReference type="ARBA" id="ARBA00038068"/>
    </source>
</evidence>
<protein>
    <submittedName>
        <fullName evidence="2">JmjC domain-containing protein 4-like</fullName>
    </submittedName>
</protein>
<evidence type="ECO:0000313" key="2">
    <source>
        <dbReference type="EMBL" id="GFR79025.1"/>
    </source>
</evidence>
<dbReference type="AlphaFoldDB" id="A0AAV4G3C5"/>
<dbReference type="GO" id="GO:0005634">
    <property type="term" value="C:nucleus"/>
    <property type="evidence" value="ECO:0007669"/>
    <property type="project" value="TreeGrafter"/>
</dbReference>
<evidence type="ECO:0000313" key="3">
    <source>
        <dbReference type="Proteomes" id="UP000762676"/>
    </source>
</evidence>
<keyword evidence="3" id="KW-1185">Reference proteome</keyword>
<proteinExistence type="inferred from homology"/>
<dbReference type="EMBL" id="BMAT01008152">
    <property type="protein sequence ID" value="GFR79025.1"/>
    <property type="molecule type" value="Genomic_DNA"/>
</dbReference>
<accession>A0AAV4G3C5</accession>
<dbReference type="GO" id="GO:0043565">
    <property type="term" value="F:sequence-specific DNA binding"/>
    <property type="evidence" value="ECO:0007669"/>
    <property type="project" value="TreeGrafter"/>
</dbReference>
<gene>
    <name evidence="2" type="ORF">ElyMa_004010200</name>
</gene>
<sequence length="161" mass="18808">MISAPEIEKTSVGFILEKEPTTSIYAGVVYLSELPSYDELFHKIFTKNQLCIIGPHITAHWKSRQLWVLEDGTPNFKYISETFGEAIGPVADCNGEEFCAHPKTTMKVEDFISYWRQYKEDGYPRDGQCLYLKDWHFTKYCYRVKSVIFKTPTVFIWNKIL</sequence>
<dbReference type="GO" id="GO:0045905">
    <property type="term" value="P:positive regulation of translational termination"/>
    <property type="evidence" value="ECO:0007669"/>
    <property type="project" value="TreeGrafter"/>
</dbReference>
<dbReference type="InterPro" id="IPR050910">
    <property type="entry name" value="JMJD6_ArgDemeth/LysHydrox"/>
</dbReference>
<comment type="caution">
    <text evidence="2">The sequence shown here is derived from an EMBL/GenBank/DDBJ whole genome shotgun (WGS) entry which is preliminary data.</text>
</comment>
<name>A0AAV4G3C5_9GAST</name>
<organism evidence="2 3">
    <name type="scientific">Elysia marginata</name>
    <dbReference type="NCBI Taxonomy" id="1093978"/>
    <lineage>
        <taxon>Eukaryota</taxon>
        <taxon>Metazoa</taxon>
        <taxon>Spiralia</taxon>
        <taxon>Lophotrochozoa</taxon>
        <taxon>Mollusca</taxon>
        <taxon>Gastropoda</taxon>
        <taxon>Heterobranchia</taxon>
        <taxon>Euthyneura</taxon>
        <taxon>Panpulmonata</taxon>
        <taxon>Sacoglossa</taxon>
        <taxon>Placobranchoidea</taxon>
        <taxon>Plakobranchidae</taxon>
        <taxon>Elysia</taxon>
    </lineage>
</organism>
<reference evidence="2 3" key="1">
    <citation type="journal article" date="2021" name="Elife">
        <title>Chloroplast acquisition without the gene transfer in kleptoplastic sea slugs, Plakobranchus ocellatus.</title>
        <authorList>
            <person name="Maeda T."/>
            <person name="Takahashi S."/>
            <person name="Yoshida T."/>
            <person name="Shimamura S."/>
            <person name="Takaki Y."/>
            <person name="Nagai Y."/>
            <person name="Toyoda A."/>
            <person name="Suzuki Y."/>
            <person name="Arimoto A."/>
            <person name="Ishii H."/>
            <person name="Satoh N."/>
            <person name="Nishiyama T."/>
            <person name="Hasebe M."/>
            <person name="Maruyama T."/>
            <person name="Minagawa J."/>
            <person name="Obokata J."/>
            <person name="Shigenobu S."/>
        </authorList>
    </citation>
    <scope>NUCLEOTIDE SEQUENCE [LARGE SCALE GENOMIC DNA]</scope>
</reference>
<dbReference type="Proteomes" id="UP000762676">
    <property type="component" value="Unassembled WGS sequence"/>
</dbReference>
<dbReference type="PANTHER" id="PTHR12480:SF6">
    <property type="entry name" value="2-OXOGLUTARATE AND IRON-DEPENDENT OXYGENASE JMJD4"/>
    <property type="match status" value="1"/>
</dbReference>
<dbReference type="GO" id="GO:0016706">
    <property type="term" value="F:2-oxoglutarate-dependent dioxygenase activity"/>
    <property type="evidence" value="ECO:0007669"/>
    <property type="project" value="TreeGrafter"/>
</dbReference>
<dbReference type="GO" id="GO:0005737">
    <property type="term" value="C:cytoplasm"/>
    <property type="evidence" value="ECO:0007669"/>
    <property type="project" value="TreeGrafter"/>
</dbReference>
<dbReference type="Gene3D" id="2.60.120.650">
    <property type="entry name" value="Cupin"/>
    <property type="match status" value="1"/>
</dbReference>
<dbReference type="SUPFAM" id="SSF51197">
    <property type="entry name" value="Clavaminate synthase-like"/>
    <property type="match status" value="1"/>
</dbReference>
<dbReference type="PANTHER" id="PTHR12480">
    <property type="entry name" value="ARGININE DEMETHYLASE AND LYSYL-HYDROXYLASE JMJD"/>
    <property type="match status" value="1"/>
</dbReference>
<comment type="similarity">
    <text evidence="1">Belongs to the JMJD6 family.</text>
</comment>